<proteinExistence type="predicted"/>
<protein>
    <submittedName>
        <fullName evidence="1">Uncharacterized protein</fullName>
    </submittedName>
</protein>
<accession>A0A9L0IGN0</accession>
<dbReference type="Proteomes" id="UP000694387">
    <property type="component" value="Chromosome 11"/>
</dbReference>
<dbReference type="GeneTree" id="ENSGT00900000143249"/>
<keyword evidence="2" id="KW-1185">Reference proteome</keyword>
<dbReference type="Ensembl" id="ENSEAST00005060453.1">
    <property type="protein sequence ID" value="ENSEASP00005036930.1"/>
    <property type="gene ID" value="ENSEASG00005038495.1"/>
</dbReference>
<evidence type="ECO:0000313" key="2">
    <source>
        <dbReference type="Proteomes" id="UP000694387"/>
    </source>
</evidence>
<reference evidence="1" key="2">
    <citation type="submission" date="2025-08" db="UniProtKB">
        <authorList>
            <consortium name="Ensembl"/>
        </authorList>
    </citation>
    <scope>IDENTIFICATION</scope>
</reference>
<evidence type="ECO:0000313" key="1">
    <source>
        <dbReference type="Ensembl" id="ENSEASP00005036930.1"/>
    </source>
</evidence>
<sequence length="77" mass="8529">VSSDSPRLAPDENAFPFALYPVCQDPSEPRALCCTTCPSEKMRNGKDQSCPKCREDDSQSISPESLLVEENICKSYI</sequence>
<dbReference type="AlphaFoldDB" id="A0A9L0IGN0"/>
<name>A0A9L0IGN0_EQUAS</name>
<reference evidence="1" key="3">
    <citation type="submission" date="2025-09" db="UniProtKB">
        <authorList>
            <consortium name="Ensembl"/>
        </authorList>
    </citation>
    <scope>IDENTIFICATION</scope>
</reference>
<organism evidence="1 2">
    <name type="scientific">Equus asinus</name>
    <name type="common">Donkey</name>
    <name type="synonym">Equus africanus asinus</name>
    <dbReference type="NCBI Taxonomy" id="9793"/>
    <lineage>
        <taxon>Eukaryota</taxon>
        <taxon>Metazoa</taxon>
        <taxon>Chordata</taxon>
        <taxon>Craniata</taxon>
        <taxon>Vertebrata</taxon>
        <taxon>Euteleostomi</taxon>
        <taxon>Mammalia</taxon>
        <taxon>Eutheria</taxon>
        <taxon>Laurasiatheria</taxon>
        <taxon>Perissodactyla</taxon>
        <taxon>Equidae</taxon>
        <taxon>Equus</taxon>
    </lineage>
</organism>
<reference evidence="1 2" key="1">
    <citation type="journal article" date="2020" name="Nat. Commun.">
        <title>Donkey genomes provide new insights into domestication and selection for coat color.</title>
        <authorList>
            <person name="Wang"/>
            <person name="C."/>
            <person name="Li"/>
            <person name="H."/>
            <person name="Guo"/>
            <person name="Y."/>
            <person name="Huang"/>
            <person name="J."/>
            <person name="Sun"/>
            <person name="Y."/>
            <person name="Min"/>
            <person name="J."/>
            <person name="Wang"/>
            <person name="J."/>
            <person name="Fang"/>
            <person name="X."/>
            <person name="Zhao"/>
            <person name="Z."/>
            <person name="Wang"/>
            <person name="S."/>
            <person name="Zhang"/>
            <person name="Y."/>
            <person name="Liu"/>
            <person name="Q."/>
            <person name="Jiang"/>
            <person name="Q."/>
            <person name="Wang"/>
            <person name="X."/>
            <person name="Guo"/>
            <person name="Y."/>
            <person name="Yang"/>
            <person name="C."/>
            <person name="Wang"/>
            <person name="Y."/>
            <person name="Tian"/>
            <person name="F."/>
            <person name="Zhuang"/>
            <person name="G."/>
            <person name="Fan"/>
            <person name="Y."/>
            <person name="Gao"/>
            <person name="Q."/>
            <person name="Li"/>
            <person name="Y."/>
            <person name="Ju"/>
            <person name="Z."/>
            <person name="Li"/>
            <person name="J."/>
            <person name="Li"/>
            <person name="R."/>
            <person name="Hou"/>
            <person name="M."/>
            <person name="Yang"/>
            <person name="G."/>
            <person name="Liu"/>
            <person name="G."/>
            <person name="Liu"/>
            <person name="W."/>
            <person name="Guo"/>
            <person name="J."/>
            <person name="Pan"/>
            <person name="S."/>
            <person name="Fan"/>
            <person name="G."/>
            <person name="Zhang"/>
            <person name="W."/>
            <person name="Zhang"/>
            <person name="R."/>
            <person name="Yu"/>
            <person name="J."/>
            <person name="Zhang"/>
            <person name="X."/>
            <person name="Yin"/>
            <person name="Q."/>
            <person name="Ji"/>
            <person name="C."/>
            <person name="Jin"/>
            <person name="Y."/>
            <person name="Yue"/>
            <person name="G."/>
            <person name="Liu"/>
            <person name="M."/>
            <person name="Xu"/>
            <person name="J."/>
            <person name="Liu"/>
            <person name="S."/>
            <person name="Jordana"/>
            <person name="J."/>
            <person name="Noce"/>
            <person name="A."/>
            <person name="Amills"/>
            <person name="M."/>
            <person name="Wu"/>
            <person name="D.D."/>
            <person name="Li"/>
            <person name="S."/>
            <person name="Zhou"/>
            <person name="X. and Zhong"/>
            <person name="J."/>
        </authorList>
    </citation>
    <scope>NUCLEOTIDE SEQUENCE [LARGE SCALE GENOMIC DNA]</scope>
</reference>